<organism evidence="2 3">
    <name type="scientific">Paenibacillus sabuli</name>
    <dbReference type="NCBI Taxonomy" id="2772509"/>
    <lineage>
        <taxon>Bacteria</taxon>
        <taxon>Bacillati</taxon>
        <taxon>Bacillota</taxon>
        <taxon>Bacilli</taxon>
        <taxon>Bacillales</taxon>
        <taxon>Paenibacillaceae</taxon>
        <taxon>Paenibacillus</taxon>
    </lineage>
</organism>
<evidence type="ECO:0000313" key="3">
    <source>
        <dbReference type="Proteomes" id="UP000621560"/>
    </source>
</evidence>
<gene>
    <name evidence="2" type="ORF">IDH44_16825</name>
</gene>
<feature type="domain" description="VTC" evidence="1">
    <location>
        <begin position="14"/>
        <end position="230"/>
    </location>
</feature>
<dbReference type="Proteomes" id="UP000621560">
    <property type="component" value="Unassembled WGS sequence"/>
</dbReference>
<dbReference type="Pfam" id="PF09359">
    <property type="entry name" value="VTC"/>
    <property type="match status" value="1"/>
</dbReference>
<dbReference type="InterPro" id="IPR042267">
    <property type="entry name" value="VTC_sf"/>
</dbReference>
<protein>
    <submittedName>
        <fullName evidence="2">Polyphosphate polymerase domain-containing protein</fullName>
    </submittedName>
</protein>
<dbReference type="InterPro" id="IPR018966">
    <property type="entry name" value="VTC_domain"/>
</dbReference>
<sequence>MRGLFRRPPAPGGRHELKHAITQMDCTLLRTNLRHVMQPDPHAGADGSYRIRSVYFDNFDNKVLTEKKEGFYRRDKYRVRLYNLDTAHLTLEKKSKRDNMTYKSKCPVTALEYERIRLGDTAWMETDERELVRELQVRMKQLQLKPTVIVDYTREVFVYPHGNVRVTLDSDIRTGLRHDDVCNAHVPMTPVLGPGEAILEVKYDAYLPDHIRALLQIGARTREAFSKYQLSRMYG</sequence>
<keyword evidence="3" id="KW-1185">Reference proteome</keyword>
<evidence type="ECO:0000259" key="1">
    <source>
        <dbReference type="Pfam" id="PF09359"/>
    </source>
</evidence>
<dbReference type="Gene3D" id="3.20.100.30">
    <property type="entry name" value="VTC, catalytic tunnel domain"/>
    <property type="match status" value="1"/>
</dbReference>
<evidence type="ECO:0000313" key="2">
    <source>
        <dbReference type="EMBL" id="MBD2846863.1"/>
    </source>
</evidence>
<proteinExistence type="predicted"/>
<dbReference type="EMBL" id="JACXIZ010000028">
    <property type="protein sequence ID" value="MBD2846863.1"/>
    <property type="molecule type" value="Genomic_DNA"/>
</dbReference>
<comment type="caution">
    <text evidence="2">The sequence shown here is derived from an EMBL/GenBank/DDBJ whole genome shotgun (WGS) entry which is preliminary data.</text>
</comment>
<dbReference type="CDD" id="cd07750">
    <property type="entry name" value="PolyPPase_VTC_like"/>
    <property type="match status" value="1"/>
</dbReference>
<dbReference type="GO" id="GO:0006799">
    <property type="term" value="P:polyphosphate biosynthetic process"/>
    <property type="evidence" value="ECO:0007669"/>
    <property type="project" value="UniProtKB-ARBA"/>
</dbReference>
<name>A0A927BWY5_9BACL</name>
<reference evidence="2" key="1">
    <citation type="submission" date="2020-09" db="EMBL/GenBank/DDBJ databases">
        <title>A novel bacterium of genus Paenibacillus, isolated from South China Sea.</title>
        <authorList>
            <person name="Huang H."/>
            <person name="Mo K."/>
            <person name="Hu Y."/>
        </authorList>
    </citation>
    <scope>NUCLEOTIDE SEQUENCE</scope>
    <source>
        <strain evidence="2">IB182496</strain>
    </source>
</reference>
<dbReference type="RefSeq" id="WP_190919637.1">
    <property type="nucleotide sequence ID" value="NZ_JACXIZ010000028.1"/>
</dbReference>
<accession>A0A927BWY5</accession>
<dbReference type="AlphaFoldDB" id="A0A927BWY5"/>